<keyword evidence="2 5" id="KW-0689">Ribosomal protein</keyword>
<evidence type="ECO:0000313" key="8">
    <source>
        <dbReference type="Proteomes" id="UP001484199"/>
    </source>
</evidence>
<keyword evidence="8" id="KW-1185">Reference proteome</keyword>
<dbReference type="EMBL" id="CP146843">
    <property type="protein sequence ID" value="WYY26544.1"/>
    <property type="molecule type" value="Genomic_DNA"/>
</dbReference>
<dbReference type="Proteomes" id="UP001484199">
    <property type="component" value="Chromosome"/>
</dbReference>
<dbReference type="InterPro" id="IPR020568">
    <property type="entry name" value="Ribosomal_Su5_D2-typ_SF"/>
</dbReference>
<reference evidence="7" key="1">
    <citation type="submission" date="2024-03" db="EMBL/GenBank/DDBJ databases">
        <title>The Complete Genome of 'Candidatus Phytoplasma fraxini' AshY1 from the Ash Yellows Group.</title>
        <authorList>
            <person name="Boehm J.W."/>
            <person name="Huettel B."/>
            <person name="Schneider B."/>
            <person name="Kube M."/>
        </authorList>
    </citation>
    <scope>NUCLEOTIDE SEQUENCE [LARGE SCALE GENOMIC DNA]</scope>
    <source>
        <strain evidence="7">AshY1</strain>
    </source>
</reference>
<dbReference type="Pfam" id="PF00380">
    <property type="entry name" value="Ribosomal_S9"/>
    <property type="match status" value="1"/>
</dbReference>
<evidence type="ECO:0000256" key="1">
    <source>
        <dbReference type="ARBA" id="ARBA00005251"/>
    </source>
</evidence>
<name>A0ABZ2U955_ASHYP</name>
<protein>
    <recommendedName>
        <fullName evidence="4 5">Small ribosomal subunit protein uS9</fullName>
    </recommendedName>
</protein>
<evidence type="ECO:0000256" key="6">
    <source>
        <dbReference type="RuleBase" id="RU003815"/>
    </source>
</evidence>
<dbReference type="PANTHER" id="PTHR21569">
    <property type="entry name" value="RIBOSOMAL PROTEIN S9"/>
    <property type="match status" value="1"/>
</dbReference>
<dbReference type="PANTHER" id="PTHR21569:SF1">
    <property type="entry name" value="SMALL RIBOSOMAL SUBUNIT PROTEIN US9M"/>
    <property type="match status" value="1"/>
</dbReference>
<comment type="similarity">
    <text evidence="1 5 6">Belongs to the universal ribosomal protein uS9 family.</text>
</comment>
<gene>
    <name evidence="5" type="primary">rpsI</name>
    <name evidence="7" type="ORF">AshY1_04320</name>
</gene>
<dbReference type="PROSITE" id="PS00360">
    <property type="entry name" value="RIBOSOMAL_S9"/>
    <property type="match status" value="1"/>
</dbReference>
<dbReference type="RefSeq" id="WP_341266443.1">
    <property type="nucleotide sequence ID" value="NZ_CP146843.1"/>
</dbReference>
<keyword evidence="3 5" id="KW-0687">Ribonucleoprotein</keyword>
<dbReference type="GO" id="GO:0005840">
    <property type="term" value="C:ribosome"/>
    <property type="evidence" value="ECO:0007669"/>
    <property type="project" value="UniProtKB-KW"/>
</dbReference>
<evidence type="ECO:0000256" key="5">
    <source>
        <dbReference type="HAMAP-Rule" id="MF_00532"/>
    </source>
</evidence>
<evidence type="ECO:0000313" key="7">
    <source>
        <dbReference type="EMBL" id="WYY26544.1"/>
    </source>
</evidence>
<dbReference type="InterPro" id="IPR014721">
    <property type="entry name" value="Ribsml_uS5_D2-typ_fold_subgr"/>
</dbReference>
<dbReference type="HAMAP" id="MF_00532_B">
    <property type="entry name" value="Ribosomal_uS9_B"/>
    <property type="match status" value="1"/>
</dbReference>
<sequence length="130" mass="14493">MNKNKYFGLGRRKSSVARVILVSGTGVIQINKKDLNDYISSKEIRVETLIPLSLTQNLNKYDVIANVYGGGKSSQAGAIRLGISRSLLEAEPGSRAILKKAKLLTRDSRCVERKKYGLRKARRAPQFSKR</sequence>
<dbReference type="InterPro" id="IPR020574">
    <property type="entry name" value="Ribosomal_uS9_CS"/>
</dbReference>
<dbReference type="NCBIfam" id="NF001099">
    <property type="entry name" value="PRK00132.1"/>
    <property type="match status" value="1"/>
</dbReference>
<dbReference type="InterPro" id="IPR023035">
    <property type="entry name" value="Ribosomal_uS9_bac/plastid"/>
</dbReference>
<organism evidence="7 8">
    <name type="scientific">Ash yellows phytoplasma</name>
    <dbReference type="NCBI Taxonomy" id="35780"/>
    <lineage>
        <taxon>Bacteria</taxon>
        <taxon>Bacillati</taxon>
        <taxon>Mycoplasmatota</taxon>
        <taxon>Mollicutes</taxon>
        <taxon>Acholeplasmatales</taxon>
        <taxon>Acholeplasmataceae</taxon>
        <taxon>Candidatus Phytoplasma</taxon>
        <taxon>16SrVII (Ash yellows group)</taxon>
    </lineage>
</organism>
<evidence type="ECO:0000256" key="3">
    <source>
        <dbReference type="ARBA" id="ARBA00023274"/>
    </source>
</evidence>
<evidence type="ECO:0000256" key="4">
    <source>
        <dbReference type="ARBA" id="ARBA00035259"/>
    </source>
</evidence>
<evidence type="ECO:0000256" key="2">
    <source>
        <dbReference type="ARBA" id="ARBA00022980"/>
    </source>
</evidence>
<dbReference type="InterPro" id="IPR000754">
    <property type="entry name" value="Ribosomal_uS9"/>
</dbReference>
<dbReference type="Gene3D" id="3.30.230.10">
    <property type="match status" value="1"/>
</dbReference>
<dbReference type="SUPFAM" id="SSF54211">
    <property type="entry name" value="Ribosomal protein S5 domain 2-like"/>
    <property type="match status" value="1"/>
</dbReference>
<proteinExistence type="inferred from homology"/>
<accession>A0ABZ2U955</accession>